<keyword evidence="4" id="KW-0408">Iron</keyword>
<dbReference type="Proteomes" id="UP000245981">
    <property type="component" value="Unassembled WGS sequence"/>
</dbReference>
<dbReference type="GO" id="GO:0030288">
    <property type="term" value="C:outer membrane-bounded periplasmic space"/>
    <property type="evidence" value="ECO:0007669"/>
    <property type="project" value="TreeGrafter"/>
</dbReference>
<evidence type="ECO:0000256" key="2">
    <source>
        <dbReference type="ARBA" id="ARBA00008814"/>
    </source>
</evidence>
<proteinExistence type="inferred from homology"/>
<dbReference type="SUPFAM" id="SSF53807">
    <property type="entry name" value="Helical backbone' metal receptor"/>
    <property type="match status" value="1"/>
</dbReference>
<dbReference type="PANTHER" id="PTHR30532:SF28">
    <property type="entry name" value="PETROBACTIN-BINDING PROTEIN YCLQ"/>
    <property type="match status" value="1"/>
</dbReference>
<comment type="similarity">
    <text evidence="2">Belongs to the bacterial solute-binding protein 8 family.</text>
</comment>
<keyword evidence="5" id="KW-0732">Signal</keyword>
<dbReference type="Pfam" id="PF01497">
    <property type="entry name" value="Peripla_BP_2"/>
    <property type="match status" value="1"/>
</dbReference>
<dbReference type="CDD" id="cd01140">
    <property type="entry name" value="FatB"/>
    <property type="match status" value="1"/>
</dbReference>
<dbReference type="InterPro" id="IPR051313">
    <property type="entry name" value="Bact_iron-sidero_bind"/>
</dbReference>
<comment type="subcellular location">
    <subcellularLocation>
        <location evidence="1">Cell envelope</location>
    </subcellularLocation>
</comment>
<sequence length="328" mass="35733">MFNRQTVLVLISNCYYPRPSSVVVGMKYALAIISLTFFVLFPSMLQAEEITVHHTQGITSVPVKPRVVAVLDIAALDTLSTIGVDVAGVPTLNYPPYLAKFGESRYRKVGSLFEPDYEALNALSPDLIIVGGRSSPKYTQLAKLAPTIDLSPDFQHRVDSAISHAQLLGEIFGKQAEVDRRTSKLRATVEALRAQTSKIGTGLLVMTSGGRIAALGPNSWFGTLYNDFGVQPVTRKLDDGPHGQVISSEFILETNPDWLYVIDRDAAIGEKGASAQQLLDNELVRQTKAWKAGHVVYLDPVAWYIVGDGLTALQSMADEVSLAITKTK</sequence>
<evidence type="ECO:0000256" key="1">
    <source>
        <dbReference type="ARBA" id="ARBA00004196"/>
    </source>
</evidence>
<dbReference type="GO" id="GO:1901678">
    <property type="term" value="P:iron coordination entity transport"/>
    <property type="evidence" value="ECO:0007669"/>
    <property type="project" value="UniProtKB-ARBA"/>
</dbReference>
<evidence type="ECO:0000256" key="3">
    <source>
        <dbReference type="ARBA" id="ARBA00022448"/>
    </source>
</evidence>
<keyword evidence="3" id="KW-0813">Transport</keyword>
<name>A0A2V2BLD1_9GAMM</name>
<comment type="caution">
    <text evidence="7">The sequence shown here is derived from an EMBL/GenBank/DDBJ whole genome shotgun (WGS) entry which is preliminary data.</text>
</comment>
<dbReference type="AlphaFoldDB" id="A0A2V2BLD1"/>
<organism evidence="7 8">
    <name type="scientific">Pantoea allii</name>
    <dbReference type="NCBI Taxonomy" id="574096"/>
    <lineage>
        <taxon>Bacteria</taxon>
        <taxon>Pseudomonadati</taxon>
        <taxon>Pseudomonadota</taxon>
        <taxon>Gammaproteobacteria</taxon>
        <taxon>Enterobacterales</taxon>
        <taxon>Erwiniaceae</taxon>
        <taxon>Pantoea</taxon>
    </lineage>
</organism>
<dbReference type="PROSITE" id="PS50983">
    <property type="entry name" value="FE_B12_PBP"/>
    <property type="match status" value="1"/>
</dbReference>
<evidence type="ECO:0000256" key="5">
    <source>
        <dbReference type="ARBA" id="ARBA00022729"/>
    </source>
</evidence>
<protein>
    <submittedName>
        <fullName evidence="7">Iron complex transport system substrate-binding protein</fullName>
    </submittedName>
</protein>
<dbReference type="InterPro" id="IPR002491">
    <property type="entry name" value="ABC_transptr_periplasmic_BD"/>
</dbReference>
<dbReference type="Gene3D" id="3.40.50.1980">
    <property type="entry name" value="Nitrogenase molybdenum iron protein domain"/>
    <property type="match status" value="2"/>
</dbReference>
<reference evidence="7 8" key="1">
    <citation type="submission" date="2018-05" db="EMBL/GenBank/DDBJ databases">
        <title>Genomic Encyclopedia of Type Strains, Phase IV (KMG-V): Genome sequencing to study the core and pangenomes of soil and plant-associated prokaryotes.</title>
        <authorList>
            <person name="Whitman W."/>
        </authorList>
    </citation>
    <scope>NUCLEOTIDE SEQUENCE [LARGE SCALE GENOMIC DNA]</scope>
    <source>
        <strain evidence="7 8">PNA 200-10</strain>
    </source>
</reference>
<evidence type="ECO:0000313" key="8">
    <source>
        <dbReference type="Proteomes" id="UP000245981"/>
    </source>
</evidence>
<evidence type="ECO:0000259" key="6">
    <source>
        <dbReference type="PROSITE" id="PS50983"/>
    </source>
</evidence>
<dbReference type="STRING" id="574096.HA38_10435"/>
<evidence type="ECO:0000256" key="4">
    <source>
        <dbReference type="ARBA" id="ARBA00022496"/>
    </source>
</evidence>
<dbReference type="InterPro" id="IPR033870">
    <property type="entry name" value="FatB"/>
</dbReference>
<keyword evidence="4" id="KW-0410">Iron transport</keyword>
<dbReference type="PANTHER" id="PTHR30532">
    <property type="entry name" value="IRON III DICITRATE-BINDING PERIPLASMIC PROTEIN"/>
    <property type="match status" value="1"/>
</dbReference>
<feature type="domain" description="Fe/B12 periplasmic-binding" evidence="6">
    <location>
        <begin position="67"/>
        <end position="328"/>
    </location>
</feature>
<dbReference type="EMBL" id="QGHF01000005">
    <property type="protein sequence ID" value="PWK96749.1"/>
    <property type="molecule type" value="Genomic_DNA"/>
</dbReference>
<keyword evidence="4" id="KW-0406">Ion transport</keyword>
<accession>A0A2V2BLD1</accession>
<evidence type="ECO:0000313" key="7">
    <source>
        <dbReference type="EMBL" id="PWK96749.1"/>
    </source>
</evidence>
<gene>
    <name evidence="7" type="ORF">C7431_10577</name>
</gene>